<evidence type="ECO:0008006" key="4">
    <source>
        <dbReference type="Google" id="ProtNLM"/>
    </source>
</evidence>
<dbReference type="Gene3D" id="1.10.30.50">
    <property type="match status" value="1"/>
</dbReference>
<feature type="compositionally biased region" description="Basic residues" evidence="1">
    <location>
        <begin position="342"/>
        <end position="351"/>
    </location>
</feature>
<reference evidence="2 3" key="1">
    <citation type="submission" date="2019-11" db="EMBL/GenBank/DDBJ databases">
        <title>FDA dAtabase for Regulatory Grade micrObial Sequences (FDA-ARGOS): Supporting development and validation of Infectious Disease Dx tests.</title>
        <authorList>
            <person name="Kerrigan L."/>
            <person name="Long C."/>
            <person name="Tallon L."/>
            <person name="Sadzewicz L."/>
            <person name="Vavikolanu K."/>
            <person name="Mehta A."/>
            <person name="Aluvathingal J."/>
            <person name="Nadendla S."/>
            <person name="Yan Y."/>
            <person name="Sichtig H."/>
        </authorList>
    </citation>
    <scope>NUCLEOTIDE SEQUENCE [LARGE SCALE GENOMIC DNA]</scope>
    <source>
        <strain evidence="2 3">FDAARGOS_674</strain>
    </source>
</reference>
<evidence type="ECO:0000313" key="2">
    <source>
        <dbReference type="EMBL" id="QGS34072.1"/>
    </source>
</evidence>
<dbReference type="Proteomes" id="UP000426857">
    <property type="component" value="Chromosome"/>
</dbReference>
<proteinExistence type="predicted"/>
<evidence type="ECO:0000256" key="1">
    <source>
        <dbReference type="SAM" id="MobiDB-lite"/>
    </source>
</evidence>
<feature type="compositionally biased region" description="Polar residues" evidence="1">
    <location>
        <begin position="264"/>
        <end position="274"/>
    </location>
</feature>
<dbReference type="AlphaFoldDB" id="A0A6B8TKV9"/>
<dbReference type="CDD" id="cd00085">
    <property type="entry name" value="HNHc"/>
    <property type="match status" value="1"/>
</dbReference>
<accession>A0A6B8TKV9</accession>
<feature type="region of interest" description="Disordered" evidence="1">
    <location>
        <begin position="227"/>
        <end position="351"/>
    </location>
</feature>
<dbReference type="KEGG" id="cxe:FOB82_03040"/>
<dbReference type="InterPro" id="IPR003615">
    <property type="entry name" value="HNH_nuc"/>
</dbReference>
<organism evidence="2 3">
    <name type="scientific">Corynebacterium xerosis</name>
    <dbReference type="NCBI Taxonomy" id="1725"/>
    <lineage>
        <taxon>Bacteria</taxon>
        <taxon>Bacillati</taxon>
        <taxon>Actinomycetota</taxon>
        <taxon>Actinomycetes</taxon>
        <taxon>Mycobacteriales</taxon>
        <taxon>Corynebacteriaceae</taxon>
        <taxon>Corynebacterium</taxon>
    </lineage>
</organism>
<dbReference type="EMBL" id="CP046322">
    <property type="protein sequence ID" value="QGS34072.1"/>
    <property type="molecule type" value="Genomic_DNA"/>
</dbReference>
<name>A0A6B8TKV9_9CORY</name>
<dbReference type="RefSeq" id="WP_155867866.1">
    <property type="nucleotide sequence ID" value="NZ_CP046322.1"/>
</dbReference>
<protein>
    <recommendedName>
        <fullName evidence="4">HNH endonuclease</fullName>
    </recommendedName>
</protein>
<gene>
    <name evidence="2" type="ORF">FOB82_03040</name>
</gene>
<evidence type="ECO:0000313" key="3">
    <source>
        <dbReference type="Proteomes" id="UP000426857"/>
    </source>
</evidence>
<feature type="compositionally biased region" description="Basic and acidic residues" evidence="1">
    <location>
        <begin position="278"/>
        <end position="287"/>
    </location>
</feature>
<sequence>MAWIKKGDTWNDAPEWMRAYELAATRGDDRLVNELKGAAESLFAHSAQQWTDYKITYGAAVRHIGISRVEPVLADLITIGLLTESTEGTERVFMLVEREAFEHLIRSDSKAKSTKRRNDQNRGGLQVPVMLRDGDQCRYCADEVVWGDNKSDRGREYDHRDMDAPTTPDNYVTTCRGCNQLRHELGDRAEEELPLLDPPAAPVYGPELIKKLSRWETLTARWCKKEGLPNPLDAGEVEAQDDPAASRAATPSPEVDEVREPSPATGTSQVSSAPQFPKDSRQVESKGRAANGSPRQPAGATSAPVVKPLPEPDATQAPGDPQGRSASYVRDAGPANEAPQPARRRRRRRKK</sequence>